<dbReference type="EMBL" id="AZHX01001382">
    <property type="protein sequence ID" value="ETX03810.1"/>
    <property type="molecule type" value="Genomic_DNA"/>
</dbReference>
<dbReference type="InterPro" id="IPR035906">
    <property type="entry name" value="MetI-like_sf"/>
</dbReference>
<dbReference type="AlphaFoldDB" id="W4M0W0"/>
<keyword evidence="4 7" id="KW-0812">Transmembrane</keyword>
<evidence type="ECO:0000256" key="7">
    <source>
        <dbReference type="SAM" id="Phobius"/>
    </source>
</evidence>
<evidence type="ECO:0000256" key="3">
    <source>
        <dbReference type="ARBA" id="ARBA00022475"/>
    </source>
</evidence>
<gene>
    <name evidence="9" type="ORF">ETSY2_32435</name>
</gene>
<name>W4M0W0_9BACT</name>
<dbReference type="Gene3D" id="1.10.3720.10">
    <property type="entry name" value="MetI-like"/>
    <property type="match status" value="1"/>
</dbReference>
<dbReference type="SUPFAM" id="SSF161098">
    <property type="entry name" value="MetI-like"/>
    <property type="match status" value="1"/>
</dbReference>
<feature type="transmembrane region" description="Helical" evidence="7">
    <location>
        <begin position="139"/>
        <end position="162"/>
    </location>
</feature>
<comment type="subcellular location">
    <subcellularLocation>
        <location evidence="1">Cell membrane</location>
        <topology evidence="1">Multi-pass membrane protein</topology>
    </subcellularLocation>
</comment>
<evidence type="ECO:0000256" key="2">
    <source>
        <dbReference type="ARBA" id="ARBA00022448"/>
    </source>
</evidence>
<feature type="non-terminal residue" evidence="9">
    <location>
        <position position="166"/>
    </location>
</feature>
<keyword evidence="10" id="KW-1185">Reference proteome</keyword>
<dbReference type="PANTHER" id="PTHR43163">
    <property type="entry name" value="DIPEPTIDE TRANSPORT SYSTEM PERMEASE PROTEIN DPPB-RELATED"/>
    <property type="match status" value="1"/>
</dbReference>
<accession>W4M0W0</accession>
<evidence type="ECO:0000256" key="6">
    <source>
        <dbReference type="ARBA" id="ARBA00023136"/>
    </source>
</evidence>
<feature type="transmembrane region" description="Helical" evidence="7">
    <location>
        <begin position="97"/>
        <end position="119"/>
    </location>
</feature>
<feature type="domain" description="ABC transmembrane type-1" evidence="8">
    <location>
        <begin position="97"/>
        <end position="166"/>
    </location>
</feature>
<keyword evidence="3" id="KW-1003">Cell membrane</keyword>
<dbReference type="PANTHER" id="PTHR43163:SF6">
    <property type="entry name" value="DIPEPTIDE TRANSPORT SYSTEM PERMEASE PROTEIN DPPB-RELATED"/>
    <property type="match status" value="1"/>
</dbReference>
<dbReference type="PROSITE" id="PS50928">
    <property type="entry name" value="ABC_TM1"/>
    <property type="match status" value="1"/>
</dbReference>
<dbReference type="HOGENOM" id="CLU_036879_5_3_7"/>
<evidence type="ECO:0000313" key="9">
    <source>
        <dbReference type="EMBL" id="ETX03810.1"/>
    </source>
</evidence>
<evidence type="ECO:0000313" key="10">
    <source>
        <dbReference type="Proteomes" id="UP000019140"/>
    </source>
</evidence>
<dbReference type="GO" id="GO:0005886">
    <property type="term" value="C:plasma membrane"/>
    <property type="evidence" value="ECO:0007669"/>
    <property type="project" value="UniProtKB-SubCell"/>
</dbReference>
<keyword evidence="6 7" id="KW-0472">Membrane</keyword>
<dbReference type="Pfam" id="PF19300">
    <property type="entry name" value="BPD_transp_1_N"/>
    <property type="match status" value="1"/>
</dbReference>
<comment type="caution">
    <text evidence="9">The sequence shown here is derived from an EMBL/GenBank/DDBJ whole genome shotgun (WGS) entry which is preliminary data.</text>
</comment>
<organism evidence="9 10">
    <name type="scientific">Candidatus Entotheonella gemina</name>
    <dbReference type="NCBI Taxonomy" id="1429439"/>
    <lineage>
        <taxon>Bacteria</taxon>
        <taxon>Pseudomonadati</taxon>
        <taxon>Nitrospinota/Tectimicrobiota group</taxon>
        <taxon>Candidatus Tectimicrobiota</taxon>
        <taxon>Candidatus Entotheonellia</taxon>
        <taxon>Candidatus Entotheonellales</taxon>
        <taxon>Candidatus Entotheonellaceae</taxon>
        <taxon>Candidatus Entotheonella</taxon>
    </lineage>
</organism>
<reference evidence="9 10" key="1">
    <citation type="journal article" date="2014" name="Nature">
        <title>An environmental bacterial taxon with a large and distinct metabolic repertoire.</title>
        <authorList>
            <person name="Wilson M.C."/>
            <person name="Mori T."/>
            <person name="Ruckert C."/>
            <person name="Uria A.R."/>
            <person name="Helf M.J."/>
            <person name="Takada K."/>
            <person name="Gernert C."/>
            <person name="Steffens U.A."/>
            <person name="Heycke N."/>
            <person name="Schmitt S."/>
            <person name="Rinke C."/>
            <person name="Helfrich E.J."/>
            <person name="Brachmann A.O."/>
            <person name="Gurgui C."/>
            <person name="Wakimoto T."/>
            <person name="Kracht M."/>
            <person name="Crusemann M."/>
            <person name="Hentschel U."/>
            <person name="Abe I."/>
            <person name="Matsunaga S."/>
            <person name="Kalinowski J."/>
            <person name="Takeyama H."/>
            <person name="Piel J."/>
        </authorList>
    </citation>
    <scope>NUCLEOTIDE SEQUENCE [LARGE SCALE GENOMIC DNA]</scope>
    <source>
        <strain evidence="10">TSY2</strain>
    </source>
</reference>
<keyword evidence="2" id="KW-0813">Transport</keyword>
<dbReference type="GO" id="GO:0055085">
    <property type="term" value="P:transmembrane transport"/>
    <property type="evidence" value="ECO:0007669"/>
    <property type="project" value="InterPro"/>
</dbReference>
<keyword evidence="5 7" id="KW-1133">Transmembrane helix</keyword>
<evidence type="ECO:0000256" key="5">
    <source>
        <dbReference type="ARBA" id="ARBA00022989"/>
    </source>
</evidence>
<feature type="transmembrane region" description="Helical" evidence="7">
    <location>
        <begin position="12"/>
        <end position="30"/>
    </location>
</feature>
<evidence type="ECO:0000259" key="8">
    <source>
        <dbReference type="PROSITE" id="PS50928"/>
    </source>
</evidence>
<dbReference type="InterPro" id="IPR045621">
    <property type="entry name" value="BPD_transp_1_N"/>
</dbReference>
<dbReference type="InterPro" id="IPR000515">
    <property type="entry name" value="MetI-like"/>
</dbReference>
<evidence type="ECO:0000256" key="4">
    <source>
        <dbReference type="ARBA" id="ARBA00022692"/>
    </source>
</evidence>
<dbReference type="Proteomes" id="UP000019140">
    <property type="component" value="Unassembled WGS sequence"/>
</dbReference>
<evidence type="ECO:0000256" key="1">
    <source>
        <dbReference type="ARBA" id="ARBA00004651"/>
    </source>
</evidence>
<sequence length="166" mass="18615">MLIYTLNRMIQLIPVLLIVSVIVFSFVHFLPGDVIDVLAGEEDVEDPEVRAALEKEFGLDKPIYVQYLAWLGRVLRADFGISLVTRRPIAIELFERIPATVYLALVGIGFSMIIAIPLGTIASVKRNSLIDYIAQTTSLFGISIPEFWFAIMCILIFSLYLLKCCS</sequence>
<protein>
    <recommendedName>
        <fullName evidence="8">ABC transmembrane type-1 domain-containing protein</fullName>
    </recommendedName>
</protein>
<proteinExistence type="predicted"/>